<reference evidence="2" key="2">
    <citation type="journal article" date="2023" name="Science">
        <title>Genomic signatures of disease resistance in endangered staghorn corals.</title>
        <authorList>
            <person name="Vollmer S.V."/>
            <person name="Selwyn J.D."/>
            <person name="Despard B.A."/>
            <person name="Roesel C.L."/>
        </authorList>
    </citation>
    <scope>NUCLEOTIDE SEQUENCE</scope>
    <source>
        <strain evidence="2">K2</strain>
    </source>
</reference>
<sequence length="162" mass="17938">MAAGYNVDEILQMLSNSDSDVTESGEFEESNIFAEATGHKFDELGTMTSEGFHLDLNAGAIHLTFPPGTVDDPTDIMVYKWKYGARLPHLMEHEALVSNVIEISAATEVKGLRFNNEVILVLSHSAADLEGYELVMKRLADMERNEWEETGGCKDIRQVSGN</sequence>
<keyword evidence="3" id="KW-1185">Reference proteome</keyword>
<dbReference type="Pfam" id="PF00791">
    <property type="entry name" value="ZU5"/>
    <property type="match status" value="1"/>
</dbReference>
<dbReference type="Gene3D" id="2.60.220.30">
    <property type="match status" value="1"/>
</dbReference>
<feature type="domain" description="ZU5" evidence="1">
    <location>
        <begin position="45"/>
        <end position="129"/>
    </location>
</feature>
<evidence type="ECO:0000313" key="2">
    <source>
        <dbReference type="EMBL" id="KAK2548583.1"/>
    </source>
</evidence>
<dbReference type="AlphaFoldDB" id="A0AAD9USS5"/>
<protein>
    <recommendedName>
        <fullName evidence="1">ZU5 domain-containing protein</fullName>
    </recommendedName>
</protein>
<evidence type="ECO:0000313" key="3">
    <source>
        <dbReference type="Proteomes" id="UP001249851"/>
    </source>
</evidence>
<dbReference type="Proteomes" id="UP001249851">
    <property type="component" value="Unassembled WGS sequence"/>
</dbReference>
<dbReference type="InterPro" id="IPR000906">
    <property type="entry name" value="ZU5_dom"/>
</dbReference>
<dbReference type="EMBL" id="JARQWQ010000143">
    <property type="protein sequence ID" value="KAK2548583.1"/>
    <property type="molecule type" value="Genomic_DNA"/>
</dbReference>
<reference evidence="2" key="1">
    <citation type="journal article" date="2023" name="G3 (Bethesda)">
        <title>Whole genome assembly and annotation of the endangered Caribbean coral Acropora cervicornis.</title>
        <authorList>
            <person name="Selwyn J.D."/>
            <person name="Vollmer S.V."/>
        </authorList>
    </citation>
    <scope>NUCLEOTIDE SEQUENCE</scope>
    <source>
        <strain evidence="2">K2</strain>
    </source>
</reference>
<gene>
    <name evidence="2" type="ORF">P5673_031173</name>
</gene>
<feature type="non-terminal residue" evidence="2">
    <location>
        <position position="162"/>
    </location>
</feature>
<comment type="caution">
    <text evidence="2">The sequence shown here is derived from an EMBL/GenBank/DDBJ whole genome shotgun (WGS) entry which is preliminary data.</text>
</comment>
<organism evidence="2 3">
    <name type="scientific">Acropora cervicornis</name>
    <name type="common">Staghorn coral</name>
    <dbReference type="NCBI Taxonomy" id="6130"/>
    <lineage>
        <taxon>Eukaryota</taxon>
        <taxon>Metazoa</taxon>
        <taxon>Cnidaria</taxon>
        <taxon>Anthozoa</taxon>
        <taxon>Hexacorallia</taxon>
        <taxon>Scleractinia</taxon>
        <taxon>Astrocoeniina</taxon>
        <taxon>Acroporidae</taxon>
        <taxon>Acropora</taxon>
    </lineage>
</organism>
<accession>A0AAD9USS5</accession>
<name>A0AAD9USS5_ACRCE</name>
<evidence type="ECO:0000259" key="1">
    <source>
        <dbReference type="Pfam" id="PF00791"/>
    </source>
</evidence>
<proteinExistence type="predicted"/>